<comment type="cofactor">
    <cofactor evidence="3">
        <name>Mg(2+)</name>
        <dbReference type="ChEBI" id="CHEBI:18420"/>
    </cofactor>
</comment>
<feature type="binding site" evidence="3">
    <location>
        <position position="278"/>
    </location>
    <ligand>
        <name>CTP</name>
        <dbReference type="ChEBI" id="CHEBI:37563"/>
    </ligand>
</feature>
<feature type="domain" description="DNA/pantothenate metabolism flavoprotein C-terminal" evidence="6">
    <location>
        <begin position="186"/>
        <end position="390"/>
    </location>
</feature>
<dbReference type="PANTHER" id="PTHR14359">
    <property type="entry name" value="HOMO-OLIGOMERIC FLAVIN CONTAINING CYS DECARBOXYLASE FAMILY"/>
    <property type="match status" value="1"/>
</dbReference>
<sequence length="396" mass="43115">MLILASHKIILGVTGGIAAYKAAELTRLLIKNDFDVQVVMTESASHFITPLTFQALSGKEVLTSLWKSNASNGMSHIELSRNYDLIVIAPASANFLAKLTHGFADDLLSSLCLARSCPIALAPAMNVHMWTNTATQRNVYQLKNDGVLFFGPDSGDQACGDVGFGRMMDAEELFRSIQNHLTPKLLKNKRLLITSGGTIEMIDDVRGITNLSSGNMGAAIANTAESMGASVTLISSTQQVFSENINVIHASNAHSMHQAVLKHINNQDIFISVAAVSDYKPKEIFKGKLKKDNSDITLQLTPTIDILKEIGLSKNKIFKVGFAAESENLIENAQKKLKEKNLDLIVANLIHESMGLEDTKISIIDQNNVVEIAKSNKIVAAKAILKEIAHRIHSDK</sequence>
<feature type="domain" description="Flavoprotein" evidence="5">
    <location>
        <begin position="8"/>
        <end position="179"/>
    </location>
</feature>
<comment type="similarity">
    <text evidence="3 4">In the C-terminal section; belongs to the PPC synthetase family.</text>
</comment>
<reference evidence="7 8" key="1">
    <citation type="journal article" date="2019" name="ISME J.">
        <title>Evolution in action: habitat transition from sediment to the pelagial leads to genome streamlining in Methylophilaceae.</title>
        <authorList>
            <person name="Salcher M."/>
            <person name="Schaefle D."/>
            <person name="Kaspar M."/>
            <person name="Neuenschwander S.M."/>
            <person name="Ghai R."/>
        </authorList>
    </citation>
    <scope>NUCLEOTIDE SEQUENCE [LARGE SCALE GENOMIC DNA]</scope>
    <source>
        <strain evidence="7 8">MMS-RI-1</strain>
    </source>
</reference>
<comment type="pathway">
    <text evidence="3 4">Cofactor biosynthesis; coenzyme A biosynthesis; CoA from (R)-pantothenate: step 2/5.</text>
</comment>
<organism evidence="7 8">
    <name type="scientific">Candidatus Methylopumilus rimovensis</name>
    <dbReference type="NCBI Taxonomy" id="2588535"/>
    <lineage>
        <taxon>Bacteria</taxon>
        <taxon>Pseudomonadati</taxon>
        <taxon>Pseudomonadota</taxon>
        <taxon>Betaproteobacteria</taxon>
        <taxon>Nitrosomonadales</taxon>
        <taxon>Methylophilaceae</taxon>
        <taxon>Candidatus Methylopumilus</taxon>
    </lineage>
</organism>
<dbReference type="GO" id="GO:0004632">
    <property type="term" value="F:phosphopantothenate--cysteine ligase activity"/>
    <property type="evidence" value="ECO:0007669"/>
    <property type="project" value="UniProtKB-UniRule"/>
</dbReference>
<feature type="binding site" evidence="3">
    <location>
        <position position="322"/>
    </location>
    <ligand>
        <name>CTP</name>
        <dbReference type="ChEBI" id="CHEBI:37563"/>
    </ligand>
</feature>
<comment type="function">
    <text evidence="4">Catalyzes two steps in the biosynthesis of coenzyme A. In the first step cysteine is conjugated to 4'-phosphopantothenate to form 4-phosphopantothenoylcysteine, in the latter compound is decarboxylated to form 4'-phosphopantotheine.</text>
</comment>
<evidence type="ECO:0000313" key="8">
    <source>
        <dbReference type="Proteomes" id="UP000312102"/>
    </source>
</evidence>
<keyword evidence="3 4" id="KW-0436">Ligase</keyword>
<dbReference type="Gene3D" id="3.40.50.1950">
    <property type="entry name" value="Flavin prenyltransferase-like"/>
    <property type="match status" value="1"/>
</dbReference>
<keyword evidence="3 4" id="KW-0285">Flavoprotein</keyword>
<comment type="function">
    <text evidence="3">Catalyzes two sequential steps in the biosynthesis of coenzyme A. In the first step cysteine is conjugated to 4'-phosphopantothenate to form 4-phosphopantothenoylcysteine. In the second step the latter compound is decarboxylated to form 4'-phosphopantotheine.</text>
</comment>
<feature type="binding site" evidence="3">
    <location>
        <position position="336"/>
    </location>
    <ligand>
        <name>CTP</name>
        <dbReference type="ChEBI" id="CHEBI:37563"/>
    </ligand>
</feature>
<evidence type="ECO:0000256" key="2">
    <source>
        <dbReference type="ARBA" id="ARBA00023239"/>
    </source>
</evidence>
<protein>
    <recommendedName>
        <fullName evidence="3">Coenzyme A biosynthesis bifunctional protein CoaBC</fullName>
    </recommendedName>
    <alternativeName>
        <fullName evidence="3">DNA/pantothenate metabolism flavoprotein</fullName>
    </alternativeName>
    <alternativeName>
        <fullName evidence="3">Phosphopantothenoylcysteine synthetase/decarboxylase</fullName>
        <shortName evidence="3">PPCS-PPCDC</shortName>
    </alternativeName>
    <domain>
        <recommendedName>
            <fullName evidence="3">Phosphopantothenoylcysteine decarboxylase</fullName>
            <shortName evidence="3">PPC decarboxylase</shortName>
            <shortName evidence="3">PPC-DC</shortName>
            <ecNumber evidence="3">4.1.1.36</ecNumber>
        </recommendedName>
        <alternativeName>
            <fullName evidence="3">CoaC</fullName>
        </alternativeName>
    </domain>
    <domain>
        <recommendedName>
            <fullName evidence="3">Phosphopantothenate--cysteine ligase</fullName>
            <ecNumber evidence="3">6.3.2.5</ecNumber>
        </recommendedName>
        <alternativeName>
            <fullName evidence="3">CoaB</fullName>
        </alternativeName>
        <alternativeName>
            <fullName evidence="3">Phosphopantothenoylcysteine synthetase</fullName>
            <shortName evidence="3">PPC synthetase</shortName>
            <shortName evidence="3">PPC-S</shortName>
        </alternativeName>
    </domain>
</protein>
<feature type="binding site" evidence="3">
    <location>
        <position position="340"/>
    </location>
    <ligand>
        <name>CTP</name>
        <dbReference type="ChEBI" id="CHEBI:37563"/>
    </ligand>
</feature>
<dbReference type="GO" id="GO:0004633">
    <property type="term" value="F:phosphopantothenoylcysteine decarboxylase activity"/>
    <property type="evidence" value="ECO:0007669"/>
    <property type="project" value="UniProtKB-UniRule"/>
</dbReference>
<dbReference type="HAMAP" id="MF_02225">
    <property type="entry name" value="CoaBC"/>
    <property type="match status" value="1"/>
</dbReference>
<comment type="catalytic activity">
    <reaction evidence="3 4">
        <text>N-[(R)-4-phosphopantothenoyl]-L-cysteine + H(+) = (R)-4'-phosphopantetheine + CO2</text>
        <dbReference type="Rhea" id="RHEA:16793"/>
        <dbReference type="ChEBI" id="CHEBI:15378"/>
        <dbReference type="ChEBI" id="CHEBI:16526"/>
        <dbReference type="ChEBI" id="CHEBI:59458"/>
        <dbReference type="ChEBI" id="CHEBI:61723"/>
        <dbReference type="EC" id="4.1.1.36"/>
    </reaction>
</comment>
<keyword evidence="3" id="KW-0479">Metal-binding</keyword>
<comment type="catalytic activity">
    <reaction evidence="3 4">
        <text>(R)-4'-phosphopantothenate + L-cysteine + CTP = N-[(R)-4-phosphopantothenoyl]-L-cysteine + CMP + diphosphate + H(+)</text>
        <dbReference type="Rhea" id="RHEA:19397"/>
        <dbReference type="ChEBI" id="CHEBI:10986"/>
        <dbReference type="ChEBI" id="CHEBI:15378"/>
        <dbReference type="ChEBI" id="CHEBI:33019"/>
        <dbReference type="ChEBI" id="CHEBI:35235"/>
        <dbReference type="ChEBI" id="CHEBI:37563"/>
        <dbReference type="ChEBI" id="CHEBI:59458"/>
        <dbReference type="ChEBI" id="CHEBI:60377"/>
        <dbReference type="EC" id="6.3.2.5"/>
    </reaction>
</comment>
<accession>A0AAE6FTR5</accession>
<comment type="similarity">
    <text evidence="3 4">In the N-terminal section; belongs to the HFCD (homo-oligomeric flavin containing Cys decarboxylase) superfamily.</text>
</comment>
<keyword evidence="3 4" id="KW-0288">FMN</keyword>
<dbReference type="Proteomes" id="UP000312102">
    <property type="component" value="Chromosome"/>
</dbReference>
<evidence type="ECO:0000256" key="1">
    <source>
        <dbReference type="ARBA" id="ARBA00022793"/>
    </source>
</evidence>
<dbReference type="Pfam" id="PF04127">
    <property type="entry name" value="DFP"/>
    <property type="match status" value="1"/>
</dbReference>
<keyword evidence="1 3" id="KW-0210">Decarboxylase</keyword>
<feature type="region of interest" description="Phosphopantothenoylcysteine decarboxylase" evidence="3">
    <location>
        <begin position="1"/>
        <end position="190"/>
    </location>
</feature>
<dbReference type="GO" id="GO:0071513">
    <property type="term" value="C:phosphopantothenoylcysteine decarboxylase complex"/>
    <property type="evidence" value="ECO:0007669"/>
    <property type="project" value="TreeGrafter"/>
</dbReference>
<name>A0AAE6FTR5_9PROT</name>
<dbReference type="KEGG" id="mrk:FIT61_05650"/>
<dbReference type="EC" id="4.1.1.36" evidence="3"/>
<feature type="active site" description="Proton donor" evidence="3">
    <location>
        <position position="159"/>
    </location>
</feature>
<feature type="binding site" evidence="3">
    <location>
        <position position="288"/>
    </location>
    <ligand>
        <name>CTP</name>
        <dbReference type="ChEBI" id="CHEBI:37563"/>
    </ligand>
</feature>
<dbReference type="GO" id="GO:0010181">
    <property type="term" value="F:FMN binding"/>
    <property type="evidence" value="ECO:0007669"/>
    <property type="project" value="UniProtKB-UniRule"/>
</dbReference>
<keyword evidence="2 3" id="KW-0456">Lyase</keyword>
<proteinExistence type="inferred from homology"/>
<dbReference type="GO" id="GO:0046872">
    <property type="term" value="F:metal ion binding"/>
    <property type="evidence" value="ECO:0007669"/>
    <property type="project" value="UniProtKB-KW"/>
</dbReference>
<dbReference type="InterPro" id="IPR035929">
    <property type="entry name" value="CoaB-like_sf"/>
</dbReference>
<dbReference type="GO" id="GO:0015941">
    <property type="term" value="P:pantothenate catabolic process"/>
    <property type="evidence" value="ECO:0007669"/>
    <property type="project" value="InterPro"/>
</dbReference>
<keyword evidence="3" id="KW-0511">Multifunctional enzyme</keyword>
<keyword evidence="8" id="KW-1185">Reference proteome</keyword>
<dbReference type="Pfam" id="PF02441">
    <property type="entry name" value="Flavoprotein"/>
    <property type="match status" value="1"/>
</dbReference>
<comment type="pathway">
    <text evidence="3 4">Cofactor biosynthesis; coenzyme A biosynthesis; CoA from (R)-pantothenate: step 3/5.</text>
</comment>
<comment type="caution">
    <text evidence="3">Lacks conserved residue(s) required for the propagation of feature annotation.</text>
</comment>
<feature type="region of interest" description="Phosphopantothenate--cysteine ligase" evidence="3">
    <location>
        <begin position="191"/>
        <end position="396"/>
    </location>
</feature>
<keyword evidence="3" id="KW-0460">Magnesium</keyword>
<dbReference type="GO" id="GO:0015937">
    <property type="term" value="P:coenzyme A biosynthetic process"/>
    <property type="evidence" value="ECO:0007669"/>
    <property type="project" value="UniProtKB-UniRule"/>
</dbReference>
<dbReference type="SUPFAM" id="SSF102645">
    <property type="entry name" value="CoaB-like"/>
    <property type="match status" value="1"/>
</dbReference>
<comment type="cofactor">
    <cofactor evidence="3">
        <name>FMN</name>
        <dbReference type="ChEBI" id="CHEBI:58210"/>
    </cofactor>
    <text evidence="3">Binds 1 FMN per subunit.</text>
</comment>
<dbReference type="InterPro" id="IPR005252">
    <property type="entry name" value="CoaBC"/>
</dbReference>
<dbReference type="InterPro" id="IPR003382">
    <property type="entry name" value="Flavoprotein"/>
</dbReference>
<dbReference type="InterPro" id="IPR007085">
    <property type="entry name" value="DNA/pantothenate-metab_flavo_C"/>
</dbReference>
<dbReference type="Gene3D" id="3.40.50.10300">
    <property type="entry name" value="CoaB-like"/>
    <property type="match status" value="1"/>
</dbReference>
<evidence type="ECO:0000259" key="5">
    <source>
        <dbReference type="Pfam" id="PF02441"/>
    </source>
</evidence>
<dbReference type="NCBIfam" id="TIGR00521">
    <property type="entry name" value="coaBC_dfp"/>
    <property type="match status" value="1"/>
</dbReference>
<evidence type="ECO:0000313" key="7">
    <source>
        <dbReference type="EMBL" id="QDD13908.1"/>
    </source>
</evidence>
<dbReference type="InterPro" id="IPR036551">
    <property type="entry name" value="Flavin_trans-like"/>
</dbReference>
<evidence type="ECO:0000256" key="3">
    <source>
        <dbReference type="HAMAP-Rule" id="MF_02225"/>
    </source>
</evidence>
<dbReference type="SUPFAM" id="SSF52507">
    <property type="entry name" value="Homo-oligomeric flavin-containing Cys decarboxylases, HFCD"/>
    <property type="match status" value="1"/>
</dbReference>
<dbReference type="PANTHER" id="PTHR14359:SF6">
    <property type="entry name" value="PHOSPHOPANTOTHENOYLCYSTEINE DECARBOXYLASE"/>
    <property type="match status" value="1"/>
</dbReference>
<dbReference type="EC" id="6.3.2.5" evidence="3"/>
<dbReference type="AlphaFoldDB" id="A0AAE6FTR5"/>
<evidence type="ECO:0000259" key="6">
    <source>
        <dbReference type="Pfam" id="PF04127"/>
    </source>
</evidence>
<dbReference type="EMBL" id="CP040986">
    <property type="protein sequence ID" value="QDD13908.1"/>
    <property type="molecule type" value="Genomic_DNA"/>
</dbReference>
<gene>
    <name evidence="3 7" type="primary">coaBC</name>
    <name evidence="7" type="ORF">FIT61_05650</name>
</gene>
<evidence type="ECO:0000256" key="4">
    <source>
        <dbReference type="RuleBase" id="RU364078"/>
    </source>
</evidence>